<evidence type="ECO:0000259" key="6">
    <source>
        <dbReference type="PROSITE" id="PS51900"/>
    </source>
</evidence>
<dbReference type="Gene3D" id="1.10.150.130">
    <property type="match status" value="1"/>
</dbReference>
<proteinExistence type="predicted"/>
<keyword evidence="1" id="KW-0229">DNA integration</keyword>
<dbReference type="Proteomes" id="UP001260072">
    <property type="component" value="Unassembled WGS sequence"/>
</dbReference>
<dbReference type="Pfam" id="PF14657">
    <property type="entry name" value="Arm-DNA-bind_4"/>
    <property type="match status" value="1"/>
</dbReference>
<protein>
    <submittedName>
        <fullName evidence="7">Tyrosine-type recombinase/integrase</fullName>
    </submittedName>
</protein>
<dbReference type="InterPro" id="IPR044068">
    <property type="entry name" value="CB"/>
</dbReference>
<feature type="domain" description="Tyr recombinase" evidence="5">
    <location>
        <begin position="189"/>
        <end position="387"/>
    </location>
</feature>
<keyword evidence="3" id="KW-0233">DNA recombination</keyword>
<sequence>MIYRRCGCRDTSGKVMGNACPSLKSNPRHGTWTYRLTRTDPDTGKRSFVTRGGFATKSEAKRAHDDASRVLRAGGTLRTREQTLGDFLASWLIDAERSLKPTTVREYRRHIDAEIVPALGRVPLSRLRKQHVADFIAQLTRAGRGATTVRRIHATLRSALSDALARDLIDTNPAVLPAKSKTLPNVATKRVSPWEPAEAARFLDVAASHRLGALFELAILTGLRRGELCGLRWADVDLAARKLTVRVQLVDVSGDVREQSIKTAAGSQRVLPLGDRAVAALIGWQIAQQAERDAAGVAWVDSGRVFTMSDGRQLRPAYASKLFETLQRDCGLPRQRFHDLRHLFASLALSSGEDMGVVSKLMGHSTSVITRDLYAHLVGDRARQVVSGVADLLSPSSSVLTRVLTRDETAPLSGSR</sequence>
<dbReference type="PROSITE" id="PS51898">
    <property type="entry name" value="TYR_RECOMBINASE"/>
    <property type="match status" value="1"/>
</dbReference>
<dbReference type="PANTHER" id="PTHR30349:SF91">
    <property type="entry name" value="INTA PROTEIN"/>
    <property type="match status" value="1"/>
</dbReference>
<dbReference type="CDD" id="cd01189">
    <property type="entry name" value="INT_ICEBs1_C_like"/>
    <property type="match status" value="1"/>
</dbReference>
<comment type="caution">
    <text evidence="7">The sequence shown here is derived from an EMBL/GenBank/DDBJ whole genome shotgun (WGS) entry which is preliminary data.</text>
</comment>
<dbReference type="Pfam" id="PF00589">
    <property type="entry name" value="Phage_integrase"/>
    <property type="match status" value="1"/>
</dbReference>
<dbReference type="PANTHER" id="PTHR30349">
    <property type="entry name" value="PHAGE INTEGRASE-RELATED"/>
    <property type="match status" value="1"/>
</dbReference>
<dbReference type="InterPro" id="IPR010998">
    <property type="entry name" value="Integrase_recombinase_N"/>
</dbReference>
<evidence type="ECO:0000256" key="2">
    <source>
        <dbReference type="ARBA" id="ARBA00023125"/>
    </source>
</evidence>
<keyword evidence="8" id="KW-1185">Reference proteome</keyword>
<dbReference type="InterPro" id="IPR004107">
    <property type="entry name" value="Integrase_SAM-like_N"/>
</dbReference>
<gene>
    <name evidence="7" type="ORF">RH861_03170</name>
</gene>
<dbReference type="InterPro" id="IPR002104">
    <property type="entry name" value="Integrase_catalytic"/>
</dbReference>
<evidence type="ECO:0000313" key="8">
    <source>
        <dbReference type="Proteomes" id="UP001260072"/>
    </source>
</evidence>
<evidence type="ECO:0000256" key="3">
    <source>
        <dbReference type="ARBA" id="ARBA00023172"/>
    </source>
</evidence>
<dbReference type="SUPFAM" id="SSF56349">
    <property type="entry name" value="DNA breaking-rejoining enzymes"/>
    <property type="match status" value="1"/>
</dbReference>
<accession>A0ABU1FI92</accession>
<organism evidence="7 8">
    <name type="scientific">Agromyces indicus</name>
    <dbReference type="NCBI Taxonomy" id="758919"/>
    <lineage>
        <taxon>Bacteria</taxon>
        <taxon>Bacillati</taxon>
        <taxon>Actinomycetota</taxon>
        <taxon>Actinomycetes</taxon>
        <taxon>Micrococcales</taxon>
        <taxon>Microbacteriaceae</taxon>
        <taxon>Agromyces</taxon>
    </lineage>
</organism>
<dbReference type="RefSeq" id="WP_310519712.1">
    <property type="nucleotide sequence ID" value="NZ_BAABBS010000004.1"/>
</dbReference>
<dbReference type="InterPro" id="IPR013762">
    <property type="entry name" value="Integrase-like_cat_sf"/>
</dbReference>
<evidence type="ECO:0000313" key="7">
    <source>
        <dbReference type="EMBL" id="MDR5691057.1"/>
    </source>
</evidence>
<reference evidence="8" key="1">
    <citation type="submission" date="2023-07" db="EMBL/GenBank/DDBJ databases">
        <title>Description of three actinobacteria isolated from air of manufacturing shop in a pharmaceutical factory.</title>
        <authorList>
            <person name="Zhang D.-F."/>
        </authorList>
    </citation>
    <scope>NUCLEOTIDE SEQUENCE [LARGE SCALE GENOMIC DNA]</scope>
    <source>
        <strain evidence="8">CCTCC AB 2011122</strain>
    </source>
</reference>
<keyword evidence="2 4" id="KW-0238">DNA-binding</keyword>
<dbReference type="Gene3D" id="1.10.443.10">
    <property type="entry name" value="Intergrase catalytic core"/>
    <property type="match status" value="1"/>
</dbReference>
<evidence type="ECO:0000259" key="5">
    <source>
        <dbReference type="PROSITE" id="PS51898"/>
    </source>
</evidence>
<dbReference type="EMBL" id="JAVKGS010000001">
    <property type="protein sequence ID" value="MDR5691057.1"/>
    <property type="molecule type" value="Genomic_DNA"/>
</dbReference>
<dbReference type="PROSITE" id="PS51900">
    <property type="entry name" value="CB"/>
    <property type="match status" value="1"/>
</dbReference>
<evidence type="ECO:0000256" key="4">
    <source>
        <dbReference type="PROSITE-ProRule" id="PRU01248"/>
    </source>
</evidence>
<dbReference type="InterPro" id="IPR011010">
    <property type="entry name" value="DNA_brk_join_enz"/>
</dbReference>
<feature type="domain" description="Core-binding (CB)" evidence="6">
    <location>
        <begin position="78"/>
        <end position="164"/>
    </location>
</feature>
<dbReference type="InterPro" id="IPR028259">
    <property type="entry name" value="AP2-like_int_N"/>
</dbReference>
<dbReference type="Pfam" id="PF14659">
    <property type="entry name" value="Phage_int_SAM_3"/>
    <property type="match status" value="1"/>
</dbReference>
<name>A0ABU1FI92_9MICO</name>
<dbReference type="InterPro" id="IPR050090">
    <property type="entry name" value="Tyrosine_recombinase_XerCD"/>
</dbReference>
<evidence type="ECO:0000256" key="1">
    <source>
        <dbReference type="ARBA" id="ARBA00022908"/>
    </source>
</evidence>